<dbReference type="GO" id="GO:0006508">
    <property type="term" value="P:proteolysis"/>
    <property type="evidence" value="ECO:0007669"/>
    <property type="project" value="UniProtKB-KW"/>
</dbReference>
<evidence type="ECO:0000256" key="7">
    <source>
        <dbReference type="ARBA" id="ARBA00022833"/>
    </source>
</evidence>
<keyword evidence="9" id="KW-1133">Transmembrane helix</keyword>
<gene>
    <name evidence="11" type="ORF">BRAPAZ1V2_A01P21640.2</name>
</gene>
<evidence type="ECO:0000256" key="2">
    <source>
        <dbReference type="ARBA" id="ARBA00010981"/>
    </source>
</evidence>
<dbReference type="InterPro" id="IPR037518">
    <property type="entry name" value="MPN"/>
</dbReference>
<evidence type="ECO:0000256" key="3">
    <source>
        <dbReference type="ARBA" id="ARBA00022670"/>
    </source>
</evidence>
<reference evidence="11 12" key="1">
    <citation type="submission" date="2021-07" db="EMBL/GenBank/DDBJ databases">
        <authorList>
            <consortium name="Genoscope - CEA"/>
            <person name="William W."/>
        </authorList>
    </citation>
    <scope>NUCLEOTIDE SEQUENCE [LARGE SCALE GENOMIC DNA]</scope>
</reference>
<dbReference type="InterPro" id="IPR044098">
    <property type="entry name" value="STAMBP/STALP-like_MPN"/>
</dbReference>
<dbReference type="GO" id="GO:0140492">
    <property type="term" value="F:metal-dependent deubiquitinase activity"/>
    <property type="evidence" value="ECO:0007669"/>
    <property type="project" value="InterPro"/>
</dbReference>
<sequence>MKIDLNKVARKIEVNNHISLVTTTASPIIFSVSLISENVPLHQDYQASLSQARLRSRKRLRYVINELESLKPEFDRQVDELNREDDELHRVGSDFPVVSYSSDSVECLLSTEIHALDLMLRRSSDFLPPNQATLSRHSFLGPNGLKSQWVAPSRIKMMVDGSDILRRLLPSFSVTQLKTPFSLWPIDQQSNKNMIGQPMIPHSFNIHHPLQAIPQTHTSQHQVYTNQIHTKPNPVPKPDLGLNVRTCKQINQQPNTIIIIRYYETESMPIKSHILATIGALVFLLFFCLPVRIMEDFLRLARSNTKRNLETCGVLAGSLKNRVFYITTLIIPKQESTSDSPFHIPTIFIFFNVHCQTLNEEEIFEVQDILSLFPLGWIHTHPTETCFMSSVDLHTHYSYQIMLPEAVAIVMARTDETTPHGIFHLSDPSGVFVIRNCQQRGFHPHEKSEDSNPIYEHCSHVFLNAKLKYEVLELR</sequence>
<feature type="transmembrane region" description="Helical" evidence="9">
    <location>
        <begin position="274"/>
        <end position="293"/>
    </location>
</feature>
<dbReference type="Proteomes" id="UP000694005">
    <property type="component" value="Chromosome A01"/>
</dbReference>
<keyword evidence="9" id="KW-0812">Transmembrane</keyword>
<dbReference type="GO" id="GO:0046872">
    <property type="term" value="F:metal ion binding"/>
    <property type="evidence" value="ECO:0007669"/>
    <property type="project" value="UniProtKB-KW"/>
</dbReference>
<evidence type="ECO:0000256" key="8">
    <source>
        <dbReference type="ARBA" id="ARBA00023049"/>
    </source>
</evidence>
<organism evidence="11 12">
    <name type="scientific">Brassica campestris</name>
    <name type="common">Field mustard</name>
    <dbReference type="NCBI Taxonomy" id="3711"/>
    <lineage>
        <taxon>Eukaryota</taxon>
        <taxon>Viridiplantae</taxon>
        <taxon>Streptophyta</taxon>
        <taxon>Embryophyta</taxon>
        <taxon>Tracheophyta</taxon>
        <taxon>Spermatophyta</taxon>
        <taxon>Magnoliopsida</taxon>
        <taxon>eudicotyledons</taxon>
        <taxon>Gunneridae</taxon>
        <taxon>Pentapetalae</taxon>
        <taxon>rosids</taxon>
        <taxon>malvids</taxon>
        <taxon>Brassicales</taxon>
        <taxon>Brassicaceae</taxon>
        <taxon>Brassiceae</taxon>
        <taxon>Brassica</taxon>
    </lineage>
</organism>
<keyword evidence="6" id="KW-0378">Hydrolase</keyword>
<dbReference type="EMBL" id="LS974617">
    <property type="protein sequence ID" value="CAG7888088.1"/>
    <property type="molecule type" value="Genomic_DNA"/>
</dbReference>
<evidence type="ECO:0000256" key="5">
    <source>
        <dbReference type="ARBA" id="ARBA00022786"/>
    </source>
</evidence>
<feature type="domain" description="MPN" evidence="10">
    <location>
        <begin position="286"/>
        <end position="431"/>
    </location>
</feature>
<keyword evidence="4" id="KW-0479">Metal-binding</keyword>
<dbReference type="AlphaFoldDB" id="A0A8D9GW53"/>
<dbReference type="Pfam" id="PF01398">
    <property type="entry name" value="JAB"/>
    <property type="match status" value="1"/>
</dbReference>
<evidence type="ECO:0000256" key="9">
    <source>
        <dbReference type="SAM" id="Phobius"/>
    </source>
</evidence>
<dbReference type="InterPro" id="IPR000555">
    <property type="entry name" value="JAMM/MPN+_dom"/>
</dbReference>
<keyword evidence="5" id="KW-0833">Ubl conjugation pathway</keyword>
<evidence type="ECO:0000313" key="11">
    <source>
        <dbReference type="EMBL" id="CAG7888088.1"/>
    </source>
</evidence>
<dbReference type="GO" id="GO:0061578">
    <property type="term" value="F:K63-linked deubiquitinase activity"/>
    <property type="evidence" value="ECO:0007669"/>
    <property type="project" value="InterPro"/>
</dbReference>
<comment type="similarity">
    <text evidence="2">Belongs to the peptidase M67C family.</text>
</comment>
<evidence type="ECO:0000313" key="12">
    <source>
        <dbReference type="Proteomes" id="UP000694005"/>
    </source>
</evidence>
<dbReference type="Gramene" id="A01p21640.2_BraZ1">
    <property type="protein sequence ID" value="A01p21640.2_BraZ1.CDS"/>
    <property type="gene ID" value="A01g21640.2_BraZ1"/>
</dbReference>
<evidence type="ECO:0000256" key="4">
    <source>
        <dbReference type="ARBA" id="ARBA00022723"/>
    </source>
</evidence>
<keyword evidence="3" id="KW-0645">Protease</keyword>
<accession>A0A8D9GW53</accession>
<dbReference type="PROSITE" id="PS50249">
    <property type="entry name" value="MPN"/>
    <property type="match status" value="1"/>
</dbReference>
<keyword evidence="8" id="KW-0482">Metalloprotease</keyword>
<dbReference type="Gene3D" id="1.20.58.80">
    <property type="entry name" value="Phosphotransferase system, lactose/cellobiose-type IIA subunit"/>
    <property type="match status" value="1"/>
</dbReference>
<protein>
    <recommendedName>
        <fullName evidence="10">MPN domain-containing protein</fullName>
    </recommendedName>
</protein>
<dbReference type="SUPFAM" id="SSF102712">
    <property type="entry name" value="JAB1/MPN domain"/>
    <property type="match status" value="1"/>
</dbReference>
<keyword evidence="7" id="KW-0862">Zinc</keyword>
<dbReference type="CDD" id="cd08066">
    <property type="entry name" value="MPN_AMSH_like"/>
    <property type="match status" value="1"/>
</dbReference>
<evidence type="ECO:0000259" key="10">
    <source>
        <dbReference type="PROSITE" id="PS50249"/>
    </source>
</evidence>
<proteinExistence type="inferred from homology"/>
<dbReference type="Gene3D" id="3.40.140.10">
    <property type="entry name" value="Cytidine Deaminase, domain 2"/>
    <property type="match status" value="1"/>
</dbReference>
<name>A0A8D9GW53_BRACM</name>
<evidence type="ECO:0000256" key="6">
    <source>
        <dbReference type="ARBA" id="ARBA00022801"/>
    </source>
</evidence>
<dbReference type="GO" id="GO:0070536">
    <property type="term" value="P:protein K63-linked deubiquitination"/>
    <property type="evidence" value="ECO:0007669"/>
    <property type="project" value="InterPro"/>
</dbReference>
<keyword evidence="9" id="KW-0472">Membrane</keyword>
<dbReference type="PANTHER" id="PTHR12947">
    <property type="entry name" value="AMSH-LIKE PROTEASE"/>
    <property type="match status" value="1"/>
</dbReference>
<dbReference type="PANTHER" id="PTHR12947:SF18">
    <property type="entry name" value="AMSH-LIKE UBIQUITIN THIOESTERASE 3"/>
    <property type="match status" value="1"/>
</dbReference>
<comment type="cofactor">
    <cofactor evidence="1">
        <name>Zn(2+)</name>
        <dbReference type="ChEBI" id="CHEBI:29105"/>
    </cofactor>
</comment>
<dbReference type="SMART" id="SM00232">
    <property type="entry name" value="JAB_MPN"/>
    <property type="match status" value="1"/>
</dbReference>
<evidence type="ECO:0000256" key="1">
    <source>
        <dbReference type="ARBA" id="ARBA00001947"/>
    </source>
</evidence>